<dbReference type="GO" id="GO:0016783">
    <property type="term" value="F:sulfurtransferase activity"/>
    <property type="evidence" value="ECO:0007669"/>
    <property type="project" value="TreeGrafter"/>
</dbReference>
<evidence type="ECO:0000256" key="4">
    <source>
        <dbReference type="SAM" id="MobiDB-lite"/>
    </source>
</evidence>
<keyword evidence="2 3" id="KW-0819">tRNA processing</keyword>
<dbReference type="PANTHER" id="PTHR20882:SF14">
    <property type="entry name" value="CYTOPLASMIC TRNA 2-THIOLATION PROTEIN 2"/>
    <property type="match status" value="1"/>
</dbReference>
<evidence type="ECO:0000256" key="1">
    <source>
        <dbReference type="ARBA" id="ARBA00022490"/>
    </source>
</evidence>
<reference evidence="5" key="1">
    <citation type="journal article" date="2019" name="Plant J.">
        <title>Chlorella vulgaris genome assembly and annotation reveals the molecular basis for metabolic acclimation to high light conditions.</title>
        <authorList>
            <person name="Cecchin M."/>
            <person name="Marcolungo L."/>
            <person name="Rossato M."/>
            <person name="Girolomoni L."/>
            <person name="Cosentino E."/>
            <person name="Cuine S."/>
            <person name="Li-Beisson Y."/>
            <person name="Delledonne M."/>
            <person name="Ballottari M."/>
        </authorList>
    </citation>
    <scope>NUCLEOTIDE SEQUENCE</scope>
    <source>
        <strain evidence="5">211/11P</strain>
    </source>
</reference>
<accession>A0A9D4YZY9</accession>
<dbReference type="InterPro" id="IPR014729">
    <property type="entry name" value="Rossmann-like_a/b/a_fold"/>
</dbReference>
<sequence length="563" mass="58171">MTPSGLAPAEQLRAAGVDQNQPNSNCRRGGQCGEEGGCGGGSGGGNNAGALPSTPSPPIPAAGTVCMKCRKQEAQLVARGREPMCFPCLHEQLLSKVRNAVRLYSLLLPGDQLALAFSGGPASATLLHFLAELRNPCTDRPARGKVAFTMHVIHIDESAAMACIEPSQGSTDEHAAAGGHSASVAAAAQLYCHEPGVQYHCVPLEAVFDGTPEAAAGQDAAGLQEGQDQQQSRELQRRQLQHLLAAVSDTTGRQDLVCHLRTHLLLRTAAALGCCRMARGDCSTALAARVVAAAAKGCGYSLAGDVRLVDARHGRALPPCFLPLREVSSRELGMLCSHLRLPVARQPAGVSAAGQRAAKKSINSLADAFIAGMELHNPGSVPNILNTIAKLEAFPWNDPTATRTGQTLPQQQQHGVQQQQQQRQQEQQQQQHVEAAVLCPICLAPLADDELPGSDSNHSSSNSGSEHTSGGTGAASAAAAAGCCLSCYCQILGGGSEAVVLAGSGVAAALPLAVSQRMASMAMVGSQLVAKEAKAAVVSDGAEPASGGVERLRAHIAEFLLDT</sequence>
<gene>
    <name evidence="5" type="ORF">D9Q98_002122</name>
</gene>
<dbReference type="EMBL" id="SIDB01000002">
    <property type="protein sequence ID" value="KAI3436064.1"/>
    <property type="molecule type" value="Genomic_DNA"/>
</dbReference>
<name>A0A9D4YZY9_CHLVU</name>
<reference evidence="5" key="2">
    <citation type="submission" date="2020-11" db="EMBL/GenBank/DDBJ databases">
        <authorList>
            <person name="Cecchin M."/>
            <person name="Marcolungo L."/>
            <person name="Rossato M."/>
            <person name="Girolomoni L."/>
            <person name="Cosentino E."/>
            <person name="Cuine S."/>
            <person name="Li-Beisson Y."/>
            <person name="Delledonne M."/>
            <person name="Ballottari M."/>
        </authorList>
    </citation>
    <scope>NUCLEOTIDE SEQUENCE</scope>
    <source>
        <strain evidence="5">211/11P</strain>
        <tissue evidence="5">Whole cell</tissue>
    </source>
</reference>
<protein>
    <recommendedName>
        <fullName evidence="3">Cytoplasmic tRNA 2-thiolation protein 2</fullName>
    </recommendedName>
</protein>
<dbReference type="PANTHER" id="PTHR20882">
    <property type="entry name" value="CYTOPLASMIC TRNA 2-THIOLATION PROTEIN 2"/>
    <property type="match status" value="1"/>
</dbReference>
<feature type="compositionally biased region" description="Low complexity" evidence="4">
    <location>
        <begin position="406"/>
        <end position="428"/>
    </location>
</feature>
<evidence type="ECO:0000313" key="6">
    <source>
        <dbReference type="Proteomes" id="UP001055712"/>
    </source>
</evidence>
<comment type="similarity">
    <text evidence="3">Belongs to the CTU2/NCS2 family.</text>
</comment>
<dbReference type="Proteomes" id="UP001055712">
    <property type="component" value="Unassembled WGS sequence"/>
</dbReference>
<comment type="subcellular location">
    <subcellularLocation>
        <location evidence="3">Cytoplasm</location>
    </subcellularLocation>
</comment>
<organism evidence="5 6">
    <name type="scientific">Chlorella vulgaris</name>
    <name type="common">Green alga</name>
    <dbReference type="NCBI Taxonomy" id="3077"/>
    <lineage>
        <taxon>Eukaryota</taxon>
        <taxon>Viridiplantae</taxon>
        <taxon>Chlorophyta</taxon>
        <taxon>core chlorophytes</taxon>
        <taxon>Trebouxiophyceae</taxon>
        <taxon>Chlorellales</taxon>
        <taxon>Chlorellaceae</taxon>
        <taxon>Chlorella clade</taxon>
        <taxon>Chlorella</taxon>
    </lineage>
</organism>
<feature type="region of interest" description="Disordered" evidence="4">
    <location>
        <begin position="450"/>
        <end position="472"/>
    </location>
</feature>
<dbReference type="HAMAP" id="MF_03054">
    <property type="entry name" value="CTU2"/>
    <property type="match status" value="1"/>
</dbReference>
<feature type="compositionally biased region" description="Low complexity" evidence="4">
    <location>
        <begin position="453"/>
        <end position="472"/>
    </location>
</feature>
<dbReference type="SUPFAM" id="SSF52402">
    <property type="entry name" value="Adenine nucleotide alpha hydrolases-like"/>
    <property type="match status" value="1"/>
</dbReference>
<evidence type="ECO:0000313" key="5">
    <source>
        <dbReference type="EMBL" id="KAI3436064.1"/>
    </source>
</evidence>
<dbReference type="GO" id="GO:0002143">
    <property type="term" value="P:tRNA wobble position uridine thiolation"/>
    <property type="evidence" value="ECO:0007669"/>
    <property type="project" value="TreeGrafter"/>
</dbReference>
<proteinExistence type="inferred from homology"/>
<comment type="function">
    <text evidence="3">Plays a central role in 2-thiolation of mcm(5)S(2)U at tRNA wobble positions of tRNA(Lys), tRNA(Glu) and tRNA(Gln). May act by forming a heterodimer with NCS6/CTU1 that ligates sulfur from thiocarboxylated URM1 onto the uridine of tRNAs at wobble position.</text>
</comment>
<comment type="caution">
    <text evidence="5">The sequence shown here is derived from an EMBL/GenBank/DDBJ whole genome shotgun (WGS) entry which is preliminary data.</text>
</comment>
<keyword evidence="1 3" id="KW-0963">Cytoplasm</keyword>
<dbReference type="GO" id="GO:0000049">
    <property type="term" value="F:tRNA binding"/>
    <property type="evidence" value="ECO:0007669"/>
    <property type="project" value="InterPro"/>
</dbReference>
<feature type="region of interest" description="Disordered" evidence="4">
    <location>
        <begin position="1"/>
        <end position="28"/>
    </location>
</feature>
<evidence type="ECO:0000256" key="3">
    <source>
        <dbReference type="HAMAP-Rule" id="MF_03054"/>
    </source>
</evidence>
<dbReference type="GO" id="GO:0016779">
    <property type="term" value="F:nucleotidyltransferase activity"/>
    <property type="evidence" value="ECO:0007669"/>
    <property type="project" value="UniProtKB-UniRule"/>
</dbReference>
<keyword evidence="6" id="KW-1185">Reference proteome</keyword>
<dbReference type="GO" id="GO:0005829">
    <property type="term" value="C:cytosol"/>
    <property type="evidence" value="ECO:0007669"/>
    <property type="project" value="TreeGrafter"/>
</dbReference>
<dbReference type="Gene3D" id="3.40.50.620">
    <property type="entry name" value="HUPs"/>
    <property type="match status" value="1"/>
</dbReference>
<dbReference type="AlphaFoldDB" id="A0A9D4YZY9"/>
<feature type="region of interest" description="Disordered" evidence="4">
    <location>
        <begin position="398"/>
        <end position="428"/>
    </location>
</feature>
<dbReference type="OrthoDB" id="25129at2759"/>
<evidence type="ECO:0000256" key="2">
    <source>
        <dbReference type="ARBA" id="ARBA00022694"/>
    </source>
</evidence>
<comment type="pathway">
    <text evidence="3">tRNA modification; 5-methoxycarbonylmethyl-2-thiouridine-tRNA biosynthesis.</text>
</comment>
<dbReference type="InterPro" id="IPR019407">
    <property type="entry name" value="CTU2"/>
</dbReference>
<dbReference type="GO" id="GO:0032447">
    <property type="term" value="P:protein urmylation"/>
    <property type="evidence" value="ECO:0007669"/>
    <property type="project" value="UniProtKB-UniRule"/>
</dbReference>